<feature type="region of interest" description="Disordered" evidence="8">
    <location>
        <begin position="2287"/>
        <end position="2315"/>
    </location>
</feature>
<feature type="compositionally biased region" description="Polar residues" evidence="8">
    <location>
        <begin position="2891"/>
        <end position="2907"/>
    </location>
</feature>
<keyword evidence="12" id="KW-1185">Reference proteome</keyword>
<feature type="active site" description="Glycyl thioester intermediate" evidence="7">
    <location>
        <position position="3532"/>
    </location>
</feature>
<dbReference type="GO" id="GO:0006511">
    <property type="term" value="P:ubiquitin-dependent protein catabolic process"/>
    <property type="evidence" value="ECO:0007669"/>
    <property type="project" value="TreeGrafter"/>
</dbReference>
<feature type="region of interest" description="Disordered" evidence="8">
    <location>
        <begin position="1979"/>
        <end position="2059"/>
    </location>
</feature>
<feature type="compositionally biased region" description="Basic and acidic residues" evidence="8">
    <location>
        <begin position="2129"/>
        <end position="2139"/>
    </location>
</feature>
<sequence>MAGTLRSSLPSRLRQLLSGDGPAGPSLKLDSQTPPKVNAFIEKVIQCPLQDIAIPLSGFRWEYGKGNFHHWRPLFLHFDTYFKTYLSDRKDLLLADDIVEDDSPFPKESVLQILRVMQIVLENCHNKGAFTGSDHFKLLLASTDPEVLIATLETLSTLVKINPSKLHASGKLVGCGSLNSRLLSLAQGWGSKEEGLGLYSCVISNERTLDDGLSLFPSDIPDSDNSQNRMGSTLYFELHGTNTQSTSVIHIPDLHTWKEDDLSILKKLVEQHNVPLEHRFLLLTRVRYAHAFRSPRVCRLYSKICLLAFIVLVQSGDSHDELVSFFANEPEYTNELLRLVKSEETISRSIRTLAMHALGSQLAASSSSHERARILSGSSISFTGGNRMVLLNVLQRAVSSLSNSSDPPSIEFIEALLQFYLLQVISTSSPGSIIRGSGMVPTFLPLLEDTDPAHMNLVCLAVKTLQKLMDYSNSAVTLFKDLGGVELLTNRLQIEVVRMIDSTTGDDSVMSTEECSETSNDQVQLQKRLVRVLLKALGSATYASANSTRSQSSNDVSLPATLSMIFMNMEKFGGDIYSSSVTVMCEMIHKDPTCYAALDEAGLPDAFLSSVKAGVLPSSKALACVPNGLGAICLNAKGLEVVRETSALSFLVEFLTDKKYVLPMNDAIVPLANAVEELMRHVSSLRGTGVDLIIEIINKIALVEDSKGAGQLVEANGSNAMDMDTEDKENAGPSSAASADSTTKGVSDEQFIQLCIFHVMVLVHRTMENAETCRLFVEKEGIEALLKLLLRPSITQSSEGMSIALHSTMVFKSFTQHHSAPLARAFCSSLRDYLKTTLAGFNVPSGSFLLDPKSTPDARVFPSLFLVEFLLFLAASKDNKWVTALLQEFGNGSKDVLEDIGRIHREILWQLALSEDAKSEIEDSSAGGVDESQPSDSEEQRFNSFRQLLDPLMRRRMSGWSFESQFFDLINLYRDLTHTSGSQQRYSRSGHSELRIGASQRSHPSGSADMMRSLSLHITHLFQELGKAMLLPSRRRDSDLVTVSPSSRSVASTFSSITLDHMNFEGHANPSGSATSWSAKCRYLGKVVDFVDDILLDKPDSCNPILLNCLYGHGVLQSVLTTFEATSELLFTVNRTPASPMETDDGPSKQTDTEETVRSWINGPLANYGRLMDHLVTSSFILSPSTKHLLIQPIVNGNVPFPRDPEVFVKVLQSMILKAVLPLWSHPQFTDCNDDFVATVISIIRHVFSGVEVKNVNNVGSRPAPPPPSESTITTIAEMGFSRSRAEEALRQVGSNSVELAMEWLFTHPEIVQEDDELARALAMSLGNSSTDAKDTDANETEEQIEEETVQLPAVDDLLSTCKKLLETKDSLAFSVRDLLLMICSQDNGHYRPIVVTFILEQVKLCGSITDGEKKNAMLSSLFHVLALLLNEDKDSREVASKGGLVEVAADLLSNWNSGTHENKTLEVPKWVTAAFLVVDRLAQVDQKLNADISELLKKDDAGNQTSIVLDEKKLQPNSGHMNLEEHKRLVEISCCYLRNQHPSETIHAVLQLCSTLTRTHSVALSFLNAGGLPLLLSLPASSLFVGFDNVAASIIRHILEDPQTLQQAMESEIRQSVVTAINRQSNGRLTPRNFLVNLSSVASRDPAIFLQAAHSVCQIEMVGDRPYIILLKDREKDKSKEKENEKEKAQTTMKNTGKLPEANIKHVKVHRKPPQSFVNVIELLLASVIAFVPPVKDEGVSEEGSSLTDMEIDVASNKGKGKAVASTSEASGNNGEEFASMAKVVFLLKILTEILLMYGPSVHVLLRRDSEVSSSRSSAPKGLFGGGVFHHILHQFLPYYRNSKKEKKTDVDWRHKLGGRASQFLVASCVRSTEARKRIFMEINNVFNDFVGSSIVHQPPGNDIQAFVDFLNDVLAARSPTGSSISGEASVTFIDVGLVRSLTRILEVMDLDHADSLKVAPGLVKVLELVTKEHVHAAEANAGRSENATKPTDHVEHEQAENLGDVPNPSSSPTERIESSSAVQTYRGSEAVTDDMEHDQDIDGSFAPPSEDDYMHESSDNTRVLENGFDSMGIRFEIQPDIQESLDEDDDEDMSGDEGDEGDEDEEEEDEEDEDEDGDDENNDLEEDAVHHLPHPDTDQDEHEIDEDDFDEDMIEEEDEDEEDDEDEDDGGVILGLGEEMNGINVLDHIEVFGRDHGFSNDALHVMPVEVFGSRRQGRTTSIYNLLGRAGDTSAPSQHPLLVEPSSSRPVLSRQAGNSRDGHSDINLESTSSRLDSIFRSLRNGRHRQHGHRLSMWADDQQSGGPNTSSIPSGLEDLLVSHLRPPTPEKAPDGDTIVDAQTQDGTDQLQASSGMVPEPTTENVSNNESVPTVDESQRGTGASVGQPQSIPMQSEHNSVLRDVEAVSEESSESEATLGESLRSLDVEIGSADGHDDSAERQGPVDSRTRRTNASLGNTASVSGIEASLHSVTEVSESPSQEAEEGDAAQETQGDSGSGSVQIDPAFLDALPEELRAEVLSGRQGSVTQPSNTEPQNGGEIDPEFLAALPPDIRAEVLAQQQAQGVQRSQELDGQPVEMDTVSIIATFPSEIREEVLLTSSDAVLSNLTPALVAEANMLRERFARRYNRTLFGMLPRSRRGESSRRGEGIGSSIDPRRSSKPIDTEGAPLVDTDDIKAMIRLFRVVQPLYKPQLQRLLLNLCAHVDTRSAVVKLLMDLLVLDSKNPNSDLNASEPSYRLYSCQSHLMYSRPQSFDGVPPLVSRRVLETLTYLARNHKFVAKLLLHFSISPTAVSKSQSLDQSRGKAVMIAEDHETGKQHHQEGLLAITLLLSLLKQPLYLRSIAHLEQLLNLLDVIIDNAESRQGLVEHEKSPTDESAQMSTVDAEVNPDAKSSTVDDTSKPSSSGANEEDESRNILLHLPQAELRLLCSLLACESLSDNAYALVADIMKKLVAIAPHHCHLFITELAGSMKKLTTLGIDELRVFGEIEKAMVNTSGSDGAAILRVIQALSSLVASLSQDKEQTILEKEQAATLSLVNDINAALEPLWIELSTCISKIETFTDTTTDASASTMILTSRPSSVLPPLPAGTQNILPYIESFFVMCEKLQFGQDVVPSSEDASTSDNQQKTLSTSVKVDEKNAAFVKFSDKHRKLLNAFIRQNPGLLEKSFSVMLKVPRFIDFDNKRSHFRSKIKHQHDHHHSSLRISVRRAYILEDSYNQLRMRSPQDLKGRLTVHFQGEEGIDAGGLTREWYQLLSRVIFDKGALLFTTVGNDSTFQPNPNSVFQTEHLSYFKFVGRVVGKALFDGQLLDVHFTRSFYKHMLGVKVTYHDIEAIDPGYFKNLKWMLENDISDILDLTFSVDADEEKLILYEKGEVTDHELIPGGRNIRVTEENKHEYVDLIAEHRLTTAIRPQINAFLEGFNELIPRDHISIFHDKELELLISGLPDIDLDDMRANTEYSGYSAASPVIQWFWEVAQGLSKEDKARLLQFVTGTSKVPLEGFSALQGISGSQKFQIHKAYGGTDRLPSAHTCFNQLGST</sequence>
<feature type="compositionally biased region" description="Acidic residues" evidence="8">
    <location>
        <begin position="2086"/>
        <end position="2128"/>
    </location>
</feature>
<dbReference type="SUPFAM" id="SSF48371">
    <property type="entry name" value="ARM repeat"/>
    <property type="match status" value="2"/>
</dbReference>
<dbReference type="InterPro" id="IPR010314">
    <property type="entry name" value="E3_Ub_ligase_DUF913"/>
</dbReference>
<dbReference type="Gene3D" id="6.10.250.1630">
    <property type="match status" value="1"/>
</dbReference>
<dbReference type="UniPathway" id="UPA00143"/>
<dbReference type="InterPro" id="IPR000569">
    <property type="entry name" value="HECT_dom"/>
</dbReference>
<feature type="region of interest" description="Disordered" evidence="8">
    <location>
        <begin position="2521"/>
        <end position="2540"/>
    </location>
</feature>
<evidence type="ECO:0000259" key="9">
    <source>
        <dbReference type="PROSITE" id="PS50030"/>
    </source>
</evidence>
<dbReference type="SUPFAM" id="SSF56204">
    <property type="entry name" value="Hect, E3 ligase catalytic domain"/>
    <property type="match status" value="1"/>
</dbReference>
<feature type="compositionally biased region" description="Polar residues" evidence="8">
    <location>
        <begin position="2361"/>
        <end position="2371"/>
    </location>
</feature>
<accession>A0A2U1QB45</accession>
<dbReference type="SUPFAM" id="SSF46934">
    <property type="entry name" value="UBA-like"/>
    <property type="match status" value="1"/>
</dbReference>
<evidence type="ECO:0000256" key="2">
    <source>
        <dbReference type="ARBA" id="ARBA00004906"/>
    </source>
</evidence>
<keyword evidence="5 7" id="KW-0833">Ubl conjugation pathway</keyword>
<dbReference type="PANTHER" id="PTHR11254:SF398">
    <property type="entry name" value="HECT-TYPE E3 UBIQUITIN TRANSFERASE"/>
    <property type="match status" value="1"/>
</dbReference>
<feature type="compositionally biased region" description="Polar residues" evidence="8">
    <location>
        <begin position="2523"/>
        <end position="2536"/>
    </location>
</feature>
<feature type="compositionally biased region" description="Polar residues" evidence="8">
    <location>
        <begin position="2301"/>
        <end position="2313"/>
    </location>
</feature>
<dbReference type="EC" id="2.3.2.26" evidence="3"/>
<feature type="compositionally biased region" description="Basic and acidic residues" evidence="8">
    <location>
        <begin position="1992"/>
        <end position="2001"/>
    </location>
</feature>
<dbReference type="EMBL" id="PKPP01000256">
    <property type="protein sequence ID" value="PWA95236.1"/>
    <property type="molecule type" value="Genomic_DNA"/>
</dbReference>
<dbReference type="SMART" id="SM00119">
    <property type="entry name" value="HECTc"/>
    <property type="match status" value="1"/>
</dbReference>
<evidence type="ECO:0000256" key="1">
    <source>
        <dbReference type="ARBA" id="ARBA00000885"/>
    </source>
</evidence>
<protein>
    <recommendedName>
        <fullName evidence="3">HECT-type E3 ubiquitin transferase</fullName>
        <ecNumber evidence="3">2.3.2.26</ecNumber>
    </recommendedName>
</protein>
<evidence type="ECO:0000313" key="11">
    <source>
        <dbReference type="EMBL" id="PWA95236.1"/>
    </source>
</evidence>
<dbReference type="Pfam" id="PF06025">
    <property type="entry name" value="DUF913"/>
    <property type="match status" value="1"/>
</dbReference>
<feature type="compositionally biased region" description="Polar residues" evidence="8">
    <location>
        <begin position="2379"/>
        <end position="2398"/>
    </location>
</feature>
<feature type="compositionally biased region" description="Polar residues" evidence="8">
    <location>
        <begin position="2490"/>
        <end position="2501"/>
    </location>
</feature>
<dbReference type="InterPro" id="IPR035983">
    <property type="entry name" value="Hect_E3_ubiquitin_ligase"/>
</dbReference>
<feature type="region of interest" description="Disordered" evidence="8">
    <location>
        <begin position="2348"/>
        <end position="2503"/>
    </location>
</feature>
<comment type="similarity">
    <text evidence="6">Belongs to the UPL family. TOM1/PTR1 subfamily.</text>
</comment>
<comment type="catalytic activity">
    <reaction evidence="1">
        <text>S-ubiquitinyl-[E2 ubiquitin-conjugating enzyme]-L-cysteine + [acceptor protein]-L-lysine = [E2 ubiquitin-conjugating enzyme]-L-cysteine + N(6)-ubiquitinyl-[acceptor protein]-L-lysine.</text>
        <dbReference type="EC" id="2.3.2.26"/>
    </reaction>
</comment>
<feature type="compositionally biased region" description="Basic and acidic residues" evidence="8">
    <location>
        <begin position="2655"/>
        <end position="2664"/>
    </location>
</feature>
<feature type="compositionally biased region" description="Polar residues" evidence="8">
    <location>
        <begin position="2246"/>
        <end position="2259"/>
    </location>
</feature>
<dbReference type="PROSITE" id="PS50030">
    <property type="entry name" value="UBA"/>
    <property type="match status" value="1"/>
</dbReference>
<dbReference type="Gene3D" id="3.30.2160.10">
    <property type="entry name" value="Hect, E3 ligase catalytic domain"/>
    <property type="match status" value="1"/>
</dbReference>
<feature type="region of interest" description="Disordered" evidence="8">
    <location>
        <begin position="2637"/>
        <end position="2669"/>
    </location>
</feature>
<dbReference type="PROSITE" id="PS50330">
    <property type="entry name" value="UIM"/>
    <property type="match status" value="1"/>
</dbReference>
<dbReference type="GO" id="GO:0000209">
    <property type="term" value="P:protein polyubiquitination"/>
    <property type="evidence" value="ECO:0007669"/>
    <property type="project" value="TreeGrafter"/>
</dbReference>
<dbReference type="GO" id="GO:0061630">
    <property type="term" value="F:ubiquitin protein ligase activity"/>
    <property type="evidence" value="ECO:0007669"/>
    <property type="project" value="UniProtKB-EC"/>
</dbReference>
<dbReference type="InterPro" id="IPR009060">
    <property type="entry name" value="UBA-like_sf"/>
</dbReference>
<feature type="compositionally biased region" description="Acidic residues" evidence="8">
    <location>
        <begin position="2140"/>
        <end position="2172"/>
    </location>
</feature>
<dbReference type="GO" id="GO:0005737">
    <property type="term" value="C:cytoplasm"/>
    <property type="evidence" value="ECO:0007669"/>
    <property type="project" value="TreeGrafter"/>
</dbReference>
<evidence type="ECO:0000259" key="10">
    <source>
        <dbReference type="PROSITE" id="PS50237"/>
    </source>
</evidence>
<proteinExistence type="inferred from homology"/>
<dbReference type="SMART" id="SM00165">
    <property type="entry name" value="UBA"/>
    <property type="match status" value="1"/>
</dbReference>
<feature type="region of interest" description="Disordered" evidence="8">
    <location>
        <begin position="981"/>
        <end position="1008"/>
    </location>
</feature>
<dbReference type="FunFam" id="3.30.2160.10:FF:000001">
    <property type="entry name" value="E3 ubiquitin-protein ligase NEDD4-like"/>
    <property type="match status" value="1"/>
</dbReference>
<feature type="region of interest" description="Disordered" evidence="8">
    <location>
        <begin position="2086"/>
        <end position="2176"/>
    </location>
</feature>
<dbReference type="InterPro" id="IPR025527">
    <property type="entry name" value="HUWE1/Rev1_UBM"/>
</dbReference>
<dbReference type="PANTHER" id="PTHR11254">
    <property type="entry name" value="HECT DOMAIN UBIQUITIN-PROTEIN LIGASE"/>
    <property type="match status" value="1"/>
</dbReference>
<evidence type="ECO:0000256" key="5">
    <source>
        <dbReference type="ARBA" id="ARBA00022786"/>
    </source>
</evidence>
<dbReference type="OrthoDB" id="8068875at2759"/>
<dbReference type="Proteomes" id="UP000245207">
    <property type="component" value="Unassembled WGS sequence"/>
</dbReference>
<dbReference type="PROSITE" id="PS50237">
    <property type="entry name" value="HECT"/>
    <property type="match status" value="1"/>
</dbReference>
<name>A0A2U1QB45_ARTAN</name>
<dbReference type="Gene3D" id="1.25.10.10">
    <property type="entry name" value="Leucine-rich Repeat Variant"/>
    <property type="match status" value="1"/>
</dbReference>
<dbReference type="Pfam" id="PF06012">
    <property type="entry name" value="DUF908"/>
    <property type="match status" value="2"/>
</dbReference>
<dbReference type="InterPro" id="IPR003903">
    <property type="entry name" value="UIM_dom"/>
</dbReference>
<dbReference type="Pfam" id="PF00632">
    <property type="entry name" value="HECT"/>
    <property type="match status" value="1"/>
</dbReference>
<dbReference type="InterPro" id="IPR050409">
    <property type="entry name" value="E3_ubiq-protein_ligase"/>
</dbReference>
<feature type="region of interest" description="Disordered" evidence="8">
    <location>
        <begin position="2231"/>
        <end position="2270"/>
    </location>
</feature>
<gene>
    <name evidence="11" type="ORF">CTI12_AA023100</name>
</gene>
<dbReference type="Gene3D" id="1.10.8.10">
    <property type="entry name" value="DNA helicase RuvA subunit, C-terminal domain"/>
    <property type="match status" value="1"/>
</dbReference>
<feature type="domain" description="HECT" evidence="10">
    <location>
        <begin position="3224"/>
        <end position="3536"/>
    </location>
</feature>
<feature type="compositionally biased region" description="Polar residues" evidence="8">
    <location>
        <begin position="2470"/>
        <end position="2481"/>
    </location>
</feature>
<organism evidence="11 12">
    <name type="scientific">Artemisia annua</name>
    <name type="common">Sweet wormwood</name>
    <dbReference type="NCBI Taxonomy" id="35608"/>
    <lineage>
        <taxon>Eukaryota</taxon>
        <taxon>Viridiplantae</taxon>
        <taxon>Streptophyta</taxon>
        <taxon>Embryophyta</taxon>
        <taxon>Tracheophyta</taxon>
        <taxon>Spermatophyta</taxon>
        <taxon>Magnoliopsida</taxon>
        <taxon>eudicotyledons</taxon>
        <taxon>Gunneridae</taxon>
        <taxon>Pentapetalae</taxon>
        <taxon>asterids</taxon>
        <taxon>campanulids</taxon>
        <taxon>Asterales</taxon>
        <taxon>Asteraceae</taxon>
        <taxon>Asteroideae</taxon>
        <taxon>Anthemideae</taxon>
        <taxon>Artemisiinae</taxon>
        <taxon>Artemisia</taxon>
    </lineage>
</organism>
<dbReference type="InterPro" id="IPR010309">
    <property type="entry name" value="E3_Ub_ligase_DUF908"/>
</dbReference>
<comment type="pathway">
    <text evidence="2">Protein modification; protein ubiquitination.</text>
</comment>
<feature type="compositionally biased region" description="Basic and acidic residues" evidence="8">
    <location>
        <begin position="2639"/>
        <end position="2648"/>
    </location>
</feature>
<evidence type="ECO:0000256" key="4">
    <source>
        <dbReference type="ARBA" id="ARBA00022679"/>
    </source>
</evidence>
<dbReference type="FunFam" id="3.90.1750.10:FF:000003">
    <property type="entry name" value="E3 ubiquitin-protein ligase UPL1"/>
    <property type="match status" value="1"/>
</dbReference>
<dbReference type="InterPro" id="IPR016024">
    <property type="entry name" value="ARM-type_fold"/>
</dbReference>
<keyword evidence="4" id="KW-0808">Transferase</keyword>
<dbReference type="InterPro" id="IPR011989">
    <property type="entry name" value="ARM-like"/>
</dbReference>
<dbReference type="InterPro" id="IPR015940">
    <property type="entry name" value="UBA"/>
</dbReference>
<feature type="region of interest" description="Disordered" evidence="8">
    <location>
        <begin position="922"/>
        <end position="941"/>
    </location>
</feature>
<evidence type="ECO:0000256" key="6">
    <source>
        <dbReference type="ARBA" id="ARBA00034494"/>
    </source>
</evidence>
<feature type="region of interest" description="Disordered" evidence="8">
    <location>
        <begin position="2866"/>
        <end position="2913"/>
    </location>
</feature>
<feature type="region of interest" description="Disordered" evidence="8">
    <location>
        <begin position="721"/>
        <end position="742"/>
    </location>
</feature>
<feature type="compositionally biased region" description="Polar residues" evidence="8">
    <location>
        <begin position="732"/>
        <end position="742"/>
    </location>
</feature>
<dbReference type="STRING" id="35608.A0A2U1QB45"/>
<comment type="caution">
    <text evidence="11">The sequence shown here is derived from an EMBL/GenBank/DDBJ whole genome shotgun (WGS) entry which is preliminary data.</text>
</comment>
<dbReference type="Pfam" id="PF22562">
    <property type="entry name" value="UBA_7"/>
    <property type="match status" value="1"/>
</dbReference>
<dbReference type="CDD" id="cd00078">
    <property type="entry name" value="HECTc"/>
    <property type="match status" value="1"/>
</dbReference>
<evidence type="ECO:0000256" key="7">
    <source>
        <dbReference type="PROSITE-ProRule" id="PRU00104"/>
    </source>
</evidence>
<reference evidence="11 12" key="1">
    <citation type="journal article" date="2018" name="Mol. Plant">
        <title>The genome of Artemisia annua provides insight into the evolution of Asteraceae family and artemisinin biosynthesis.</title>
        <authorList>
            <person name="Shen Q."/>
            <person name="Zhang L."/>
            <person name="Liao Z."/>
            <person name="Wang S."/>
            <person name="Yan T."/>
            <person name="Shi P."/>
            <person name="Liu M."/>
            <person name="Fu X."/>
            <person name="Pan Q."/>
            <person name="Wang Y."/>
            <person name="Lv Z."/>
            <person name="Lu X."/>
            <person name="Zhang F."/>
            <person name="Jiang W."/>
            <person name="Ma Y."/>
            <person name="Chen M."/>
            <person name="Hao X."/>
            <person name="Li L."/>
            <person name="Tang Y."/>
            <person name="Lv G."/>
            <person name="Zhou Y."/>
            <person name="Sun X."/>
            <person name="Brodelius P.E."/>
            <person name="Rose J.K.C."/>
            <person name="Tang K."/>
        </authorList>
    </citation>
    <scope>NUCLEOTIDE SEQUENCE [LARGE SCALE GENOMIC DNA]</scope>
    <source>
        <strain evidence="12">cv. Huhao1</strain>
        <tissue evidence="11">Leaf</tissue>
    </source>
</reference>
<feature type="compositionally biased region" description="Acidic residues" evidence="8">
    <location>
        <begin position="2033"/>
        <end position="2043"/>
    </location>
</feature>
<dbReference type="Pfam" id="PF14377">
    <property type="entry name" value="UBM"/>
    <property type="match status" value="3"/>
</dbReference>
<feature type="domain" description="UBA" evidence="9">
    <location>
        <begin position="1267"/>
        <end position="1308"/>
    </location>
</feature>
<dbReference type="Gene3D" id="3.90.1750.10">
    <property type="entry name" value="Hect, E3 ligase catalytic domains"/>
    <property type="match status" value="1"/>
</dbReference>
<dbReference type="Gene3D" id="3.30.2410.10">
    <property type="entry name" value="Hect, E3 ligase catalytic domain"/>
    <property type="match status" value="1"/>
</dbReference>
<evidence type="ECO:0000313" key="12">
    <source>
        <dbReference type="Proteomes" id="UP000245207"/>
    </source>
</evidence>
<evidence type="ECO:0000256" key="8">
    <source>
        <dbReference type="SAM" id="MobiDB-lite"/>
    </source>
</evidence>
<feature type="compositionally biased region" description="Polar residues" evidence="8">
    <location>
        <begin position="2452"/>
        <end position="2462"/>
    </location>
</feature>
<evidence type="ECO:0000256" key="3">
    <source>
        <dbReference type="ARBA" id="ARBA00012485"/>
    </source>
</evidence>
<dbReference type="CDD" id="cd14327">
    <property type="entry name" value="UBA_atUPL1_2_like"/>
    <property type="match status" value="1"/>
</dbReference>